<dbReference type="InterPro" id="IPR036250">
    <property type="entry name" value="AcylCo_DH-like_C"/>
</dbReference>
<dbReference type="RefSeq" id="WP_147789017.1">
    <property type="nucleotide sequence ID" value="NZ_CP171466.1"/>
</dbReference>
<evidence type="ECO:0000259" key="2">
    <source>
        <dbReference type="Pfam" id="PF08028"/>
    </source>
</evidence>
<dbReference type="InterPro" id="IPR013107">
    <property type="entry name" value="Acyl-CoA_DH_C"/>
</dbReference>
<evidence type="ECO:0000313" key="4">
    <source>
        <dbReference type="Proteomes" id="UP000426772"/>
    </source>
</evidence>
<proteinExistence type="predicted"/>
<dbReference type="InterPro" id="IPR037069">
    <property type="entry name" value="AcylCoA_DH/ox_N_sf"/>
</dbReference>
<dbReference type="PANTHER" id="PTHR48083">
    <property type="entry name" value="MEDIUM-CHAIN SPECIFIC ACYL-COA DEHYDROGENASE, MITOCHONDRIAL-RELATED"/>
    <property type="match status" value="1"/>
</dbReference>
<dbReference type="PIRSF" id="PIRSF016578">
    <property type="entry name" value="HsaA"/>
    <property type="match status" value="1"/>
</dbReference>
<dbReference type="Gene3D" id="1.20.140.10">
    <property type="entry name" value="Butyryl-CoA Dehydrogenase, subunit A, domain 3"/>
    <property type="match status" value="1"/>
</dbReference>
<comment type="caution">
    <text evidence="3">The sequence shown here is derived from an EMBL/GenBank/DDBJ whole genome shotgun (WGS) entry which is preliminary data.</text>
</comment>
<dbReference type="Pfam" id="PF08028">
    <property type="entry name" value="Acyl-CoA_dh_2"/>
    <property type="match status" value="1"/>
</dbReference>
<evidence type="ECO:0000256" key="1">
    <source>
        <dbReference type="ARBA" id="ARBA00023002"/>
    </source>
</evidence>
<gene>
    <name evidence="3" type="ORF">D9O29_06010</name>
</gene>
<dbReference type="GO" id="GO:0004497">
    <property type="term" value="F:monooxygenase activity"/>
    <property type="evidence" value="ECO:0007669"/>
    <property type="project" value="UniProtKB-KW"/>
</dbReference>
<keyword evidence="4" id="KW-1185">Reference proteome</keyword>
<sequence length="392" mass="42421">MIGLSSSVMQSGILDLAPPEFEALLSDIRERALTGEFDDRKHISQDIIECFRTAGVYRALVPLRFGGKESNPFDFCQLIECLAEADGSAGWVASFGMSPFYLSALPLKTLEALYNTDKGADIIFAGGIFPTQTASPVKGGVRVTGRWRYSSGCMGADVVGVGIQMESAGGKGLPRVAVLPVSDVMIDQTWNMVGLMGTGSHDLVVKDIFVPEEWTFIRGGEANLEENLFKYPTLSLAAQVLSVVAIGIARRAINEVRNASGLNLSVTGAPATIQKPTAKIEIAKAEARFHSMRSFFYQSLEKVWAGISKGEELYDDQINMLRLSSTNAVHEASKICRNMQLLSGMTGVSKNHPVARCVNDTMVITQHAFMGEMTYLNAGTMLCGQLPTPGYL</sequence>
<dbReference type="SUPFAM" id="SSF56645">
    <property type="entry name" value="Acyl-CoA dehydrogenase NM domain-like"/>
    <property type="match status" value="1"/>
</dbReference>
<name>A0ABY3LJU3_9GAMM</name>
<dbReference type="InterPro" id="IPR046373">
    <property type="entry name" value="Acyl-CoA_Oxase/DH_mid-dom_sf"/>
</dbReference>
<dbReference type="Gene3D" id="1.10.540.10">
    <property type="entry name" value="Acyl-CoA dehydrogenase/oxidase, N-terminal domain"/>
    <property type="match status" value="1"/>
</dbReference>
<keyword evidence="1" id="KW-0560">Oxidoreductase</keyword>
<evidence type="ECO:0000313" key="3">
    <source>
        <dbReference type="EMBL" id="TXL80229.1"/>
    </source>
</evidence>
<dbReference type="InterPro" id="IPR050741">
    <property type="entry name" value="Acyl-CoA_dehydrogenase"/>
</dbReference>
<dbReference type="Proteomes" id="UP000426772">
    <property type="component" value="Unassembled WGS sequence"/>
</dbReference>
<accession>A0ABY3LJU3</accession>
<reference evidence="3 4" key="1">
    <citation type="submission" date="2018-10" db="EMBL/GenBank/DDBJ databases">
        <title>Draft genome sequence of Pantoea vagans isolated from corpses of the sugarcane aphid Melanaphis sacchari Zehntner.</title>
        <authorList>
            <person name="Toledo E."/>
            <person name="Pena G."/>
            <person name="Lozano L."/>
        </authorList>
    </citation>
    <scope>NUCLEOTIDE SEQUENCE [LARGE SCALE GENOMIC DNA]</scope>
    <source>
        <strain evidence="3 4">ET-90</strain>
    </source>
</reference>
<dbReference type="PANTHER" id="PTHR48083:SF5">
    <property type="entry name" value="NRGC PROTEIN"/>
    <property type="match status" value="1"/>
</dbReference>
<dbReference type="SUPFAM" id="SSF47203">
    <property type="entry name" value="Acyl-CoA dehydrogenase C-terminal domain-like"/>
    <property type="match status" value="1"/>
</dbReference>
<dbReference type="InterPro" id="IPR009100">
    <property type="entry name" value="AcylCoA_DH/oxidase_NM_dom_sf"/>
</dbReference>
<organism evidence="3 4">
    <name type="scientific">Pantoea vagans</name>
    <dbReference type="NCBI Taxonomy" id="470934"/>
    <lineage>
        <taxon>Bacteria</taxon>
        <taxon>Pseudomonadati</taxon>
        <taxon>Pseudomonadota</taxon>
        <taxon>Gammaproteobacteria</taxon>
        <taxon>Enterobacterales</taxon>
        <taxon>Erwiniaceae</taxon>
        <taxon>Pantoea</taxon>
    </lineage>
</organism>
<feature type="domain" description="Acyl-CoA dehydrogenase C-terminal" evidence="2">
    <location>
        <begin position="240"/>
        <end position="370"/>
    </location>
</feature>
<protein>
    <submittedName>
        <fullName evidence="3">Flavin-dependent monooxygenase</fullName>
    </submittedName>
</protein>
<dbReference type="EMBL" id="RCNL01000002">
    <property type="protein sequence ID" value="TXL80229.1"/>
    <property type="molecule type" value="Genomic_DNA"/>
</dbReference>
<dbReference type="Gene3D" id="2.40.110.10">
    <property type="entry name" value="Butyryl-CoA Dehydrogenase, subunit A, domain 2"/>
    <property type="match status" value="1"/>
</dbReference>
<keyword evidence="3" id="KW-0503">Monooxygenase</keyword>